<dbReference type="Gene3D" id="1.10.10.10">
    <property type="entry name" value="Winged helix-like DNA-binding domain superfamily/Winged helix DNA-binding domain"/>
    <property type="match status" value="1"/>
</dbReference>
<reference evidence="3" key="1">
    <citation type="submission" date="2020-01" db="EMBL/GenBank/DDBJ databases">
        <authorList>
            <person name="Chen W.-M."/>
        </authorList>
    </citation>
    <scope>NUCLEOTIDE SEQUENCE</scope>
    <source>
        <strain evidence="3">CYK-10</strain>
    </source>
</reference>
<feature type="domain" description="Metallo-beta-lactamase" evidence="2">
    <location>
        <begin position="19"/>
        <end position="191"/>
    </location>
</feature>
<accession>A0AAE4Y917</accession>
<evidence type="ECO:0000259" key="2">
    <source>
        <dbReference type="SMART" id="SM00849"/>
    </source>
</evidence>
<dbReference type="CDD" id="cd16278">
    <property type="entry name" value="metallo-hydrolase-like_MBL-fold"/>
    <property type="match status" value="1"/>
</dbReference>
<dbReference type="Gene3D" id="3.60.15.10">
    <property type="entry name" value="Ribonuclease Z/Hydroxyacylglutathione hydrolase-like"/>
    <property type="match status" value="1"/>
</dbReference>
<protein>
    <submittedName>
        <fullName evidence="3">MBL fold metallo-hydrolase</fullName>
    </submittedName>
</protein>
<comment type="caution">
    <text evidence="3">The sequence shown here is derived from an EMBL/GenBank/DDBJ whole genome shotgun (WGS) entry which is preliminary data.</text>
</comment>
<dbReference type="Pfam" id="PF17778">
    <property type="entry name" value="WHD_BLACT"/>
    <property type="match status" value="1"/>
</dbReference>
<name>A0AAE4Y917_9RHOB</name>
<sequence>MDPILRLLAPNPGPWTGEGTNSWLLGEDNLVLIDPGPDLPAHEAALVTAIAGRRVEAILVTHAHRDHSALAPRLSRVLGAPIWAAGDPHGAKTPRPDMVGGEGVDRDFRPDFALGDGQVLSLAGLRLRALHTPGHLGGHFCFALGDLLFSGDHVMGWSTSTVSPPEGDMAAYRASLARLASERWRLMLPGHGPEIPDPAARLAFLMAHRNDREAQVLDALRAGPALALDLVPRLYPGLDPALTRAAAGNVLAHLLQLEEEGRAHVLKPGASNPAESRFALGPGPRPP</sequence>
<evidence type="ECO:0000256" key="1">
    <source>
        <dbReference type="SAM" id="MobiDB-lite"/>
    </source>
</evidence>
<organism evidence="3 4">
    <name type="scientific">Stagnihabitans tardus</name>
    <dbReference type="NCBI Taxonomy" id="2699202"/>
    <lineage>
        <taxon>Bacteria</taxon>
        <taxon>Pseudomonadati</taxon>
        <taxon>Pseudomonadota</taxon>
        <taxon>Alphaproteobacteria</taxon>
        <taxon>Rhodobacterales</taxon>
        <taxon>Paracoccaceae</taxon>
        <taxon>Stagnihabitans</taxon>
    </lineage>
</organism>
<proteinExistence type="predicted"/>
<gene>
    <name evidence="3" type="ORF">GV832_07615</name>
</gene>
<dbReference type="Proteomes" id="UP001193501">
    <property type="component" value="Unassembled WGS sequence"/>
</dbReference>
<dbReference type="InterPro" id="IPR036388">
    <property type="entry name" value="WH-like_DNA-bd_sf"/>
</dbReference>
<feature type="region of interest" description="Disordered" evidence="1">
    <location>
        <begin position="267"/>
        <end position="287"/>
    </location>
</feature>
<dbReference type="InterPro" id="IPR041516">
    <property type="entry name" value="LACTB2_WH"/>
</dbReference>
<dbReference type="SUPFAM" id="SSF56281">
    <property type="entry name" value="Metallo-hydrolase/oxidoreductase"/>
    <property type="match status" value="1"/>
</dbReference>
<dbReference type="SMART" id="SM00849">
    <property type="entry name" value="Lactamase_B"/>
    <property type="match status" value="1"/>
</dbReference>
<dbReference type="AlphaFoldDB" id="A0AAE4Y917"/>
<dbReference type="InterPro" id="IPR036866">
    <property type="entry name" value="RibonucZ/Hydroxyglut_hydro"/>
</dbReference>
<dbReference type="PANTHER" id="PTHR23131">
    <property type="entry name" value="ENDORIBONUCLEASE LACTB2"/>
    <property type="match status" value="1"/>
</dbReference>
<dbReference type="PANTHER" id="PTHR23131:SF0">
    <property type="entry name" value="ENDORIBONUCLEASE LACTB2"/>
    <property type="match status" value="1"/>
</dbReference>
<dbReference type="InterPro" id="IPR001279">
    <property type="entry name" value="Metallo-B-lactamas"/>
</dbReference>
<keyword evidence="4" id="KW-1185">Reference proteome</keyword>
<evidence type="ECO:0000313" key="4">
    <source>
        <dbReference type="Proteomes" id="UP001193501"/>
    </source>
</evidence>
<dbReference type="EMBL" id="JAABNR010000006">
    <property type="protein sequence ID" value="NBZ87444.1"/>
    <property type="molecule type" value="Genomic_DNA"/>
</dbReference>
<dbReference type="RefSeq" id="WP_168774260.1">
    <property type="nucleotide sequence ID" value="NZ_JAABNR010000006.1"/>
</dbReference>
<dbReference type="InterPro" id="IPR050662">
    <property type="entry name" value="Sec-metab_biosynth-thioest"/>
</dbReference>
<dbReference type="Pfam" id="PF00753">
    <property type="entry name" value="Lactamase_B"/>
    <property type="match status" value="1"/>
</dbReference>
<evidence type="ECO:0000313" key="3">
    <source>
        <dbReference type="EMBL" id="NBZ87444.1"/>
    </source>
</evidence>